<reference evidence="1" key="1">
    <citation type="submission" date="2025-08" db="UniProtKB">
        <authorList>
            <consortium name="Ensembl"/>
        </authorList>
    </citation>
    <scope>IDENTIFICATION</scope>
</reference>
<protein>
    <submittedName>
        <fullName evidence="1">Mitogen-activated protein kinase binding protein 1</fullName>
    </submittedName>
</protein>
<proteinExistence type="predicted"/>
<dbReference type="Proteomes" id="UP000694564">
    <property type="component" value="Chromosome 2"/>
</dbReference>
<accession>A0A8D2AIE7</accession>
<dbReference type="AlphaFoldDB" id="A0A8D2AIE7"/>
<sequence>MAVEGSTITSRIKNLLRSPSIKLRRSKAGNRREDLSSKVCGCAFQSPETQTASHPQQFQENYHSPCLLPRWQVLGHWREWAHACRAGLGCG</sequence>
<evidence type="ECO:0000313" key="2">
    <source>
        <dbReference type="Proteomes" id="UP000694564"/>
    </source>
</evidence>
<name>A0A8D2AIE7_SCIVU</name>
<reference evidence="1" key="2">
    <citation type="submission" date="2025-09" db="UniProtKB">
        <authorList>
            <consortium name="Ensembl"/>
        </authorList>
    </citation>
    <scope>IDENTIFICATION</scope>
</reference>
<dbReference type="Ensembl" id="ENSSVLT00005002639.1">
    <property type="protein sequence ID" value="ENSSVLP00005002403.1"/>
    <property type="gene ID" value="ENSSVLG00005001908.1"/>
</dbReference>
<dbReference type="GeneTree" id="ENSGT00940000160664"/>
<gene>
    <name evidence="1" type="primary">MAPKBP1</name>
</gene>
<keyword evidence="2" id="KW-1185">Reference proteome</keyword>
<dbReference type="OrthoDB" id="6154712at2759"/>
<evidence type="ECO:0000313" key="1">
    <source>
        <dbReference type="Ensembl" id="ENSSVLP00005002403.1"/>
    </source>
</evidence>
<organism evidence="1 2">
    <name type="scientific">Sciurus vulgaris</name>
    <name type="common">Eurasian red squirrel</name>
    <dbReference type="NCBI Taxonomy" id="55149"/>
    <lineage>
        <taxon>Eukaryota</taxon>
        <taxon>Metazoa</taxon>
        <taxon>Chordata</taxon>
        <taxon>Craniata</taxon>
        <taxon>Vertebrata</taxon>
        <taxon>Euteleostomi</taxon>
        <taxon>Mammalia</taxon>
        <taxon>Eutheria</taxon>
        <taxon>Euarchontoglires</taxon>
        <taxon>Glires</taxon>
        <taxon>Rodentia</taxon>
        <taxon>Sciuromorpha</taxon>
        <taxon>Sciuridae</taxon>
        <taxon>Sciurinae</taxon>
        <taxon>Sciurini</taxon>
        <taxon>Sciurus</taxon>
    </lineage>
</organism>